<dbReference type="RefSeq" id="WP_036949751.1">
    <property type="nucleotide sequence ID" value="NZ_BAABIH010000017.1"/>
</dbReference>
<dbReference type="EMBL" id="CP045529">
    <property type="protein sequence ID" value="QFU98628.1"/>
    <property type="molecule type" value="Genomic_DNA"/>
</dbReference>
<dbReference type="Proteomes" id="UP000326702">
    <property type="component" value="Chromosome"/>
</dbReference>
<accession>A0A5P9QAZ5</accession>
<proteinExistence type="predicted"/>
<gene>
    <name evidence="2" type="ORF">KDY119_02145</name>
</gene>
<name>A0A5P9QAZ5_9MICO</name>
<keyword evidence="3" id="KW-1185">Reference proteome</keyword>
<dbReference type="OrthoDB" id="9809803at2"/>
<organism evidence="2 3">
    <name type="scientific">Luteimicrobium xylanilyticum</name>
    <dbReference type="NCBI Taxonomy" id="1133546"/>
    <lineage>
        <taxon>Bacteria</taxon>
        <taxon>Bacillati</taxon>
        <taxon>Actinomycetota</taxon>
        <taxon>Actinomycetes</taxon>
        <taxon>Micrococcales</taxon>
        <taxon>Luteimicrobium</taxon>
    </lineage>
</organism>
<feature type="domain" description="DUF1737" evidence="1">
    <location>
        <begin position="8"/>
        <end position="54"/>
    </location>
</feature>
<dbReference type="AlphaFoldDB" id="A0A5P9QAZ5"/>
<evidence type="ECO:0000313" key="2">
    <source>
        <dbReference type="EMBL" id="QFU98628.1"/>
    </source>
</evidence>
<evidence type="ECO:0000313" key="3">
    <source>
        <dbReference type="Proteomes" id="UP000326702"/>
    </source>
</evidence>
<protein>
    <recommendedName>
        <fullName evidence="1">DUF1737 domain-containing protein</fullName>
    </recommendedName>
</protein>
<sequence>MDSTRYPRYRVLTGPDDAAFCERVSEALELGYELHAGPALTTKDGLGYVAQAVVWPDGEPPLRP</sequence>
<dbReference type="InterPro" id="IPR013619">
    <property type="entry name" value="DUF1737"/>
</dbReference>
<dbReference type="Pfam" id="PF08410">
    <property type="entry name" value="DUF1737"/>
    <property type="match status" value="1"/>
</dbReference>
<dbReference type="KEGG" id="lxl:KDY119_02145"/>
<evidence type="ECO:0000259" key="1">
    <source>
        <dbReference type="Pfam" id="PF08410"/>
    </source>
</evidence>
<reference evidence="2 3" key="1">
    <citation type="submission" date="2019-10" db="EMBL/GenBank/DDBJ databases">
        <title>Genome sequence of Luteimicrobium xylanilyticum HY-24.</title>
        <authorList>
            <person name="Kim D.Y."/>
            <person name="Park H.-Y."/>
        </authorList>
    </citation>
    <scope>NUCLEOTIDE SEQUENCE [LARGE SCALE GENOMIC DNA]</scope>
    <source>
        <strain evidence="2 3">HY-24</strain>
    </source>
</reference>